<feature type="compositionally biased region" description="Polar residues" evidence="1">
    <location>
        <begin position="183"/>
        <end position="203"/>
    </location>
</feature>
<feature type="region of interest" description="Disordered" evidence="1">
    <location>
        <begin position="166"/>
        <end position="203"/>
    </location>
</feature>
<name>A0A915CTX7_9BILA</name>
<keyword evidence="2" id="KW-1185">Reference proteome</keyword>
<proteinExistence type="predicted"/>
<dbReference type="WBParaSite" id="jg12106">
    <property type="protein sequence ID" value="jg12106"/>
    <property type="gene ID" value="jg12106"/>
</dbReference>
<sequence length="272" mass="30689">MKFYNSSLQEAENNVDDEEKSSRTSSADSTTNQETDMPCSPLKSDPTFTQEELEHIERIRRSAEESSFEQTKVYDSSLPSAIEAQNAEVFSKVSDSDYVVEGQKTEEVHLYTDTKSSLAQDDQQIYTGDQVDLTQEELEHIDRIRRMAEESSFEYPVLVAEIKFDDEDHSSRTSSADSIASDQINQQTDKSCSPRQASYSSSLAQEELDHIEMVRSLTEESSNTAFYGLPAAVDEPKSSESPCSAEHQEQTNQILLLRLQSCFRLLQTIKSC</sequence>
<feature type="compositionally biased region" description="Low complexity" evidence="1">
    <location>
        <begin position="172"/>
        <end position="182"/>
    </location>
</feature>
<protein>
    <submittedName>
        <fullName evidence="3">Uncharacterized protein</fullName>
    </submittedName>
</protein>
<accession>A0A915CTX7</accession>
<evidence type="ECO:0000256" key="1">
    <source>
        <dbReference type="SAM" id="MobiDB-lite"/>
    </source>
</evidence>
<organism evidence="2 3">
    <name type="scientific">Ditylenchus dipsaci</name>
    <dbReference type="NCBI Taxonomy" id="166011"/>
    <lineage>
        <taxon>Eukaryota</taxon>
        <taxon>Metazoa</taxon>
        <taxon>Ecdysozoa</taxon>
        <taxon>Nematoda</taxon>
        <taxon>Chromadorea</taxon>
        <taxon>Rhabditida</taxon>
        <taxon>Tylenchina</taxon>
        <taxon>Tylenchomorpha</taxon>
        <taxon>Sphaerularioidea</taxon>
        <taxon>Anguinidae</taxon>
        <taxon>Anguininae</taxon>
        <taxon>Ditylenchus</taxon>
    </lineage>
</organism>
<dbReference type="Proteomes" id="UP000887574">
    <property type="component" value="Unplaced"/>
</dbReference>
<reference evidence="3" key="1">
    <citation type="submission" date="2022-11" db="UniProtKB">
        <authorList>
            <consortium name="WormBaseParasite"/>
        </authorList>
    </citation>
    <scope>IDENTIFICATION</scope>
</reference>
<evidence type="ECO:0000313" key="3">
    <source>
        <dbReference type="WBParaSite" id="jg12106"/>
    </source>
</evidence>
<feature type="compositionally biased region" description="Polar residues" evidence="1">
    <location>
        <begin position="23"/>
        <end position="35"/>
    </location>
</feature>
<dbReference type="AlphaFoldDB" id="A0A915CTX7"/>
<feature type="region of interest" description="Disordered" evidence="1">
    <location>
        <begin position="1"/>
        <end position="51"/>
    </location>
</feature>
<feature type="compositionally biased region" description="Polar residues" evidence="1">
    <location>
        <begin position="1"/>
        <end position="12"/>
    </location>
</feature>
<evidence type="ECO:0000313" key="2">
    <source>
        <dbReference type="Proteomes" id="UP000887574"/>
    </source>
</evidence>